<dbReference type="Pfam" id="PF21032">
    <property type="entry name" value="PROPPIN"/>
    <property type="match status" value="1"/>
</dbReference>
<comment type="similarity">
    <text evidence="7">Belongs to the WD repeat PROPPIN family.</text>
</comment>
<dbReference type="InterPro" id="IPR001680">
    <property type="entry name" value="WD40_rpt"/>
</dbReference>
<evidence type="ECO:0000256" key="6">
    <source>
        <dbReference type="ARBA" id="ARBA00022927"/>
    </source>
</evidence>
<evidence type="ECO:0000256" key="5">
    <source>
        <dbReference type="ARBA" id="ARBA00022737"/>
    </source>
</evidence>
<dbReference type="GO" id="GO:0005774">
    <property type="term" value="C:vacuolar membrane"/>
    <property type="evidence" value="ECO:0007669"/>
    <property type="project" value="UniProtKB-SubCell"/>
</dbReference>
<comment type="subcellular location">
    <subcellularLocation>
        <location evidence="1">Endomembrane system</location>
        <topology evidence="1">Peripheral membrane protein</topology>
    </subcellularLocation>
    <subcellularLocation>
        <location evidence="8">Vacuole membrane</location>
    </subcellularLocation>
</comment>
<dbReference type="OrthoDB" id="1667587at2759"/>
<protein>
    <recommendedName>
        <fullName evidence="11">Autophagy-related protein 18</fullName>
    </recommendedName>
</protein>
<reference evidence="9 10" key="1">
    <citation type="journal article" date="2019" name="Front. Genet.">
        <title>Whole-Genome Sequencing of the Opportunistic Yeast Pathogen Candida inconspicua Uncovers Its Hybrid Origin.</title>
        <authorList>
            <person name="Mixao V."/>
            <person name="Hansen A.P."/>
            <person name="Saus E."/>
            <person name="Boekhout T."/>
            <person name="Lass-Florl C."/>
            <person name="Gabaldon T."/>
        </authorList>
    </citation>
    <scope>NUCLEOTIDE SEQUENCE [LARGE SCALE GENOMIC DNA]</scope>
    <source>
        <strain evidence="9 10">CBS 180</strain>
    </source>
</reference>
<evidence type="ECO:0008006" key="11">
    <source>
        <dbReference type="Google" id="ProtNLM"/>
    </source>
</evidence>
<accession>A0A4T0X2W1</accession>
<keyword evidence="5" id="KW-0677">Repeat</keyword>
<dbReference type="EMBL" id="SELW01000280">
    <property type="protein sequence ID" value="TID29657.1"/>
    <property type="molecule type" value="Genomic_DNA"/>
</dbReference>
<dbReference type="GO" id="GO:0012505">
    <property type="term" value="C:endomembrane system"/>
    <property type="evidence" value="ECO:0007669"/>
    <property type="project" value="UniProtKB-SubCell"/>
</dbReference>
<evidence type="ECO:0000256" key="1">
    <source>
        <dbReference type="ARBA" id="ARBA00004184"/>
    </source>
</evidence>
<dbReference type="InterPro" id="IPR036322">
    <property type="entry name" value="WD40_repeat_dom_sf"/>
</dbReference>
<keyword evidence="6" id="KW-0653">Protein transport</keyword>
<keyword evidence="10" id="KW-1185">Reference proteome</keyword>
<dbReference type="Proteomes" id="UP000307173">
    <property type="component" value="Unassembled WGS sequence"/>
</dbReference>
<name>A0A4T0X2W1_9ASCO</name>
<dbReference type="AlphaFoldDB" id="A0A4T0X2W1"/>
<evidence type="ECO:0000313" key="9">
    <source>
        <dbReference type="EMBL" id="TID29657.1"/>
    </source>
</evidence>
<keyword evidence="2" id="KW-0813">Transport</keyword>
<evidence type="ECO:0000256" key="8">
    <source>
        <dbReference type="ARBA" id="ARBA00037813"/>
    </source>
</evidence>
<dbReference type="STRING" id="52247.A0A4T0X2W1"/>
<dbReference type="Gene3D" id="2.130.10.10">
    <property type="entry name" value="YVTN repeat-like/Quinoprotein amine dehydrogenase"/>
    <property type="match status" value="1"/>
</dbReference>
<evidence type="ECO:0000256" key="2">
    <source>
        <dbReference type="ARBA" id="ARBA00022448"/>
    </source>
</evidence>
<keyword evidence="3" id="KW-0926">Vacuole</keyword>
<proteinExistence type="inferred from homology"/>
<dbReference type="InterPro" id="IPR048720">
    <property type="entry name" value="PROPPIN"/>
</dbReference>
<organism evidence="9 10">
    <name type="scientific">Pichia inconspicua</name>
    <dbReference type="NCBI Taxonomy" id="52247"/>
    <lineage>
        <taxon>Eukaryota</taxon>
        <taxon>Fungi</taxon>
        <taxon>Dikarya</taxon>
        <taxon>Ascomycota</taxon>
        <taxon>Saccharomycotina</taxon>
        <taxon>Pichiomycetes</taxon>
        <taxon>Pichiales</taxon>
        <taxon>Pichiaceae</taxon>
        <taxon>Pichia</taxon>
    </lineage>
</organism>
<dbReference type="InterPro" id="IPR015943">
    <property type="entry name" value="WD40/YVTN_repeat-like_dom_sf"/>
</dbReference>
<evidence type="ECO:0000256" key="7">
    <source>
        <dbReference type="ARBA" id="ARBA00025740"/>
    </source>
</evidence>
<dbReference type="PANTHER" id="PTHR11227">
    <property type="entry name" value="WD-REPEAT PROTEIN INTERACTING WITH PHOSPHOINOSIDES WIPI -RELATED"/>
    <property type="match status" value="1"/>
</dbReference>
<comment type="caution">
    <text evidence="9">The sequence shown here is derived from an EMBL/GenBank/DDBJ whole genome shotgun (WGS) entry which is preliminary data.</text>
</comment>
<evidence type="ECO:0000313" key="10">
    <source>
        <dbReference type="Proteomes" id="UP000307173"/>
    </source>
</evidence>
<gene>
    <name evidence="9" type="ORF">CANINC_001776</name>
</gene>
<sequence>MIRFNQDRTCVAVTRGNRDDAVDANLSSMSVIYHCNPFDISWKSDEPAALIEQLFSTSLVAIVPLEDHNKVRIINTKKNKTICELPFAESVNDVRMNRKRLVILLQTTLQIYDVSSIKLLKKIKTTGRICDLSVGDESILVYQREATAAEGRNESYNEAGDVIAYDTINLTPISLIRCHLAAVTNLAMNSNGNILATSSSKGTLIRIFDTRSGIRLCEFRRGSLPTIITSLALDLDCLNVACVSLTGSVHIFQLPESVTELSSISSSVSQLLPSASISDKLPLSGNILTDLPQTEPITDAESDELHRLLSNVSQSSFTNKLWNSSKQYISLPKSATPTLKQPHTIIRLPYNGKLCEISFGVNLLWVATPTCLYEYTFFPTGTRKPIFQASHQFSTL</sequence>
<dbReference type="SUPFAM" id="SSF50978">
    <property type="entry name" value="WD40 repeat-like"/>
    <property type="match status" value="1"/>
</dbReference>
<dbReference type="GO" id="GO:0015031">
    <property type="term" value="P:protein transport"/>
    <property type="evidence" value="ECO:0007669"/>
    <property type="project" value="UniProtKB-KW"/>
</dbReference>
<evidence type="ECO:0000256" key="4">
    <source>
        <dbReference type="ARBA" id="ARBA00022574"/>
    </source>
</evidence>
<keyword evidence="4" id="KW-0853">WD repeat</keyword>
<dbReference type="SMART" id="SM00320">
    <property type="entry name" value="WD40"/>
    <property type="match status" value="2"/>
</dbReference>
<evidence type="ECO:0000256" key="3">
    <source>
        <dbReference type="ARBA" id="ARBA00022554"/>
    </source>
</evidence>